<reference evidence="2 3" key="1">
    <citation type="submission" date="2014-02" db="EMBL/GenBank/DDBJ databases">
        <title>Draft genome sequence of Lysinibacillus sinduriensis JCM 15800.</title>
        <authorList>
            <person name="Zhang F."/>
            <person name="Wang G."/>
            <person name="Zhang L."/>
        </authorList>
    </citation>
    <scope>NUCLEOTIDE SEQUENCE [LARGE SCALE GENOMIC DNA]</scope>
    <source>
        <strain evidence="2 3">JCM 15800</strain>
    </source>
</reference>
<proteinExistence type="predicted"/>
<keyword evidence="1" id="KW-0472">Membrane</keyword>
<evidence type="ECO:0000256" key="1">
    <source>
        <dbReference type="SAM" id="Phobius"/>
    </source>
</evidence>
<comment type="caution">
    <text evidence="2">The sequence shown here is derived from an EMBL/GenBank/DDBJ whole genome shotgun (WGS) entry which is preliminary data.</text>
</comment>
<dbReference type="EMBL" id="JPVO01000041">
    <property type="protein sequence ID" value="KGR77067.1"/>
    <property type="molecule type" value="Genomic_DNA"/>
</dbReference>
<gene>
    <name evidence="2" type="ORF">CD33_03920</name>
</gene>
<dbReference type="OrthoDB" id="2939251at2"/>
<dbReference type="AlphaFoldDB" id="A0A0A3IQF8"/>
<sequence length="67" mass="7448">MNNSVKKQVILILSSLALMVVIGLSIDLYLTHKEIMEASNACYNLDGYPVVHKEGFISNWSFTCNGI</sequence>
<accession>A0A0A3IQF8</accession>
<keyword evidence="1" id="KW-0812">Transmembrane</keyword>
<dbReference type="RefSeq" id="WP_036198410.1">
    <property type="nucleotide sequence ID" value="NZ_AVCY01000015.1"/>
</dbReference>
<name>A0A0A3IQF8_9BACL</name>
<keyword evidence="3" id="KW-1185">Reference proteome</keyword>
<organism evidence="2 3">
    <name type="scientific">Ureibacillus sinduriensis BLB-1 = JCM 15800</name>
    <dbReference type="NCBI Taxonomy" id="1384057"/>
    <lineage>
        <taxon>Bacteria</taxon>
        <taxon>Bacillati</taxon>
        <taxon>Bacillota</taxon>
        <taxon>Bacilli</taxon>
        <taxon>Bacillales</taxon>
        <taxon>Caryophanaceae</taxon>
        <taxon>Ureibacillus</taxon>
    </lineage>
</organism>
<protein>
    <submittedName>
        <fullName evidence="2">Uncharacterized protein</fullName>
    </submittedName>
</protein>
<dbReference type="Proteomes" id="UP000030408">
    <property type="component" value="Unassembled WGS sequence"/>
</dbReference>
<evidence type="ECO:0000313" key="3">
    <source>
        <dbReference type="Proteomes" id="UP000030408"/>
    </source>
</evidence>
<keyword evidence="1" id="KW-1133">Transmembrane helix</keyword>
<evidence type="ECO:0000313" key="2">
    <source>
        <dbReference type="EMBL" id="KGR77067.1"/>
    </source>
</evidence>
<feature type="transmembrane region" description="Helical" evidence="1">
    <location>
        <begin position="9"/>
        <end position="30"/>
    </location>
</feature>